<dbReference type="PANTHER" id="PTHR39966:SF1">
    <property type="entry name" value="HEMERYTHRIN-LIKE DOMAIN-CONTAINING PROTEIN"/>
    <property type="match status" value="1"/>
</dbReference>
<dbReference type="Proteomes" id="UP001058602">
    <property type="component" value="Chromosome 1"/>
</dbReference>
<feature type="domain" description="Hemerythrin-like" evidence="1">
    <location>
        <begin position="2"/>
        <end position="135"/>
    </location>
</feature>
<dbReference type="PANTHER" id="PTHR39966">
    <property type="entry name" value="BLL2471 PROTEIN-RELATED"/>
    <property type="match status" value="1"/>
</dbReference>
<evidence type="ECO:0000259" key="1">
    <source>
        <dbReference type="Pfam" id="PF01814"/>
    </source>
</evidence>
<gene>
    <name evidence="2" type="ORF">NP165_02920</name>
</gene>
<dbReference type="Gene3D" id="1.20.120.520">
    <property type="entry name" value="nmb1532 protein domain like"/>
    <property type="match status" value="1"/>
</dbReference>
<evidence type="ECO:0000313" key="3">
    <source>
        <dbReference type="Proteomes" id="UP001058602"/>
    </source>
</evidence>
<accession>A0ABY5LGF2</accession>
<proteinExistence type="predicted"/>
<protein>
    <submittedName>
        <fullName evidence="2">Hemerythrin domain-containing protein</fullName>
    </submittedName>
</protein>
<keyword evidence="3" id="KW-1185">Reference proteome</keyword>
<dbReference type="InterPro" id="IPR012312">
    <property type="entry name" value="Hemerythrin-like"/>
</dbReference>
<name>A0ABY5LGF2_9VIBR</name>
<organism evidence="2 3">
    <name type="scientific">Vibrio japonicus</name>
    <dbReference type="NCBI Taxonomy" id="1824638"/>
    <lineage>
        <taxon>Bacteria</taxon>
        <taxon>Pseudomonadati</taxon>
        <taxon>Pseudomonadota</taxon>
        <taxon>Gammaproteobacteria</taxon>
        <taxon>Vibrionales</taxon>
        <taxon>Vibrionaceae</taxon>
        <taxon>Vibrio</taxon>
    </lineage>
</organism>
<sequence>MMIERIRREHGYMVRLLAVLKQKIVSLEQEESINYSLLREIVTYLSEHSERVHHPKEDILYRYYLDHFGAQQEIINLENEHKGLSEKTHAFLEMVDMILNDAVVPQDIFISHLKEFVESQKSHLELEERTVLPLIAKVFTVKDWQAVEDLWSENEDDPVFGETIAEKYQQLAQRVRQNEQECI</sequence>
<dbReference type="EMBL" id="CP102096">
    <property type="protein sequence ID" value="UUM31119.1"/>
    <property type="molecule type" value="Genomic_DNA"/>
</dbReference>
<dbReference type="RefSeq" id="WP_257084845.1">
    <property type="nucleotide sequence ID" value="NZ_CP102096.1"/>
</dbReference>
<dbReference type="Pfam" id="PF01814">
    <property type="entry name" value="Hemerythrin"/>
    <property type="match status" value="1"/>
</dbReference>
<evidence type="ECO:0000313" key="2">
    <source>
        <dbReference type="EMBL" id="UUM31119.1"/>
    </source>
</evidence>
<reference evidence="2" key="1">
    <citation type="submission" date="2022-07" db="EMBL/GenBank/DDBJ databases">
        <title>Complete genome of Vibrio japonicus strain JCM 31412T and phylogenomic assessment of the Nereis clade of the genus Vibrio.</title>
        <authorList>
            <person name="Shlafstein M.D."/>
            <person name="Emsley S.A."/>
            <person name="Ushijima B."/>
            <person name="Videau P."/>
            <person name="Saw J.H."/>
        </authorList>
    </citation>
    <scope>NUCLEOTIDE SEQUENCE</scope>
    <source>
        <strain evidence="2">JCM 31412</strain>
    </source>
</reference>